<proteinExistence type="predicted"/>
<dbReference type="Proteomes" id="UP000242682">
    <property type="component" value="Unassembled WGS sequence"/>
</dbReference>
<sequence>MTSLSDTAVMEAHDLKKVLKDILAGEKAWEKENEILLVNSMLEHIGSLDSELRDGLIYGTFSKLILEKELDQELLIEILTSCLAANRLFKGIGETETDTVFTRSFTTLLIALILHRNSEEDFLSSDMVFEIKEKLISYIGLENDLRGFVMGKGWAHSIAHVADAFDELIKNKYIHQDFYLEVLKALWNKALVSNAIYIHDEEERILIPIVKMLNRGLEHKLIVDLLRNIPLRLEEQKRRIEEENYWILYANCKKFLKSFYIKIADDKNFSSLKKSIKTCLLEI</sequence>
<gene>
    <name evidence="1" type="ORF">B0H99_11075</name>
</gene>
<dbReference type="EMBL" id="PYAT01000010">
    <property type="protein sequence ID" value="PSL32965.1"/>
    <property type="molecule type" value="Genomic_DNA"/>
</dbReference>
<evidence type="ECO:0000313" key="1">
    <source>
        <dbReference type="EMBL" id="PSL32965.1"/>
    </source>
</evidence>
<name>A0A2P8GGB3_9BACL</name>
<accession>A0A2P8GGB3</accession>
<evidence type="ECO:0000313" key="2">
    <source>
        <dbReference type="Proteomes" id="UP000242682"/>
    </source>
</evidence>
<protein>
    <submittedName>
        <fullName evidence="1">Uncharacterized protein DUF2785</fullName>
    </submittedName>
</protein>
<dbReference type="InterPro" id="IPR021247">
    <property type="entry name" value="DUF2785"/>
</dbReference>
<dbReference type="RefSeq" id="WP_245894536.1">
    <property type="nucleotide sequence ID" value="NZ_PYAT01000010.1"/>
</dbReference>
<keyword evidence="2" id="KW-1185">Reference proteome</keyword>
<organism evidence="1 2">
    <name type="scientific">Planomicrobium soli</name>
    <dbReference type="NCBI Taxonomy" id="1176648"/>
    <lineage>
        <taxon>Bacteria</taxon>
        <taxon>Bacillati</taxon>
        <taxon>Bacillota</taxon>
        <taxon>Bacilli</taxon>
        <taxon>Bacillales</taxon>
        <taxon>Caryophanaceae</taxon>
        <taxon>Planomicrobium</taxon>
    </lineage>
</organism>
<dbReference type="AlphaFoldDB" id="A0A2P8GGB3"/>
<dbReference type="Pfam" id="PF10978">
    <property type="entry name" value="DUF2785"/>
    <property type="match status" value="1"/>
</dbReference>
<comment type="caution">
    <text evidence="1">The sequence shown here is derived from an EMBL/GenBank/DDBJ whole genome shotgun (WGS) entry which is preliminary data.</text>
</comment>
<reference evidence="1 2" key="1">
    <citation type="submission" date="2018-03" db="EMBL/GenBank/DDBJ databases">
        <title>Genomic Encyclopedia of Type Strains, Phase III (KMG-III): the genomes of soil and plant-associated and newly described type strains.</title>
        <authorList>
            <person name="Whitman W."/>
        </authorList>
    </citation>
    <scope>NUCLEOTIDE SEQUENCE [LARGE SCALE GENOMIC DNA]</scope>
    <source>
        <strain evidence="1 2">CGMCC 1.12259</strain>
    </source>
</reference>